<evidence type="ECO:0000256" key="3">
    <source>
        <dbReference type="PROSITE-ProRule" id="PRU01191"/>
    </source>
</evidence>
<organism evidence="5 6">
    <name type="scientific">Dillenia turbinata</name>
    <dbReference type="NCBI Taxonomy" id="194707"/>
    <lineage>
        <taxon>Eukaryota</taxon>
        <taxon>Viridiplantae</taxon>
        <taxon>Streptophyta</taxon>
        <taxon>Embryophyta</taxon>
        <taxon>Tracheophyta</taxon>
        <taxon>Spermatophyta</taxon>
        <taxon>Magnoliopsida</taxon>
        <taxon>eudicotyledons</taxon>
        <taxon>Gunneridae</taxon>
        <taxon>Pentapetalae</taxon>
        <taxon>Dilleniales</taxon>
        <taxon>Dilleniaceae</taxon>
        <taxon>Dillenia</taxon>
    </lineage>
</organism>
<comment type="caution">
    <text evidence="5">The sequence shown here is derived from an EMBL/GenBank/DDBJ whole genome shotgun (WGS) entry which is preliminary data.</text>
</comment>
<feature type="compositionally biased region" description="Low complexity" evidence="4">
    <location>
        <begin position="140"/>
        <end position="152"/>
    </location>
</feature>
<dbReference type="InterPro" id="IPR005202">
    <property type="entry name" value="TF_GRAS"/>
</dbReference>
<comment type="similarity">
    <text evidence="3">Belongs to the GRAS family.</text>
</comment>
<dbReference type="Pfam" id="PF03514">
    <property type="entry name" value="GRAS"/>
    <property type="match status" value="1"/>
</dbReference>
<keyword evidence="2" id="KW-0804">Transcription</keyword>
<feature type="region of interest" description="Disordered" evidence="4">
    <location>
        <begin position="140"/>
        <end position="238"/>
    </location>
</feature>
<name>A0AAN8YT09_9MAGN</name>
<dbReference type="AlphaFoldDB" id="A0AAN8YT09"/>
<evidence type="ECO:0000313" key="6">
    <source>
        <dbReference type="Proteomes" id="UP001370490"/>
    </source>
</evidence>
<evidence type="ECO:0000256" key="2">
    <source>
        <dbReference type="ARBA" id="ARBA00023163"/>
    </source>
</evidence>
<accession>A0AAN8YT09</accession>
<feature type="compositionally biased region" description="Polar residues" evidence="4">
    <location>
        <begin position="153"/>
        <end position="163"/>
    </location>
</feature>
<protein>
    <submittedName>
        <fullName evidence="5">Transcription factor GRAS</fullName>
    </submittedName>
</protein>
<evidence type="ECO:0000256" key="4">
    <source>
        <dbReference type="SAM" id="MobiDB-lite"/>
    </source>
</evidence>
<keyword evidence="1" id="KW-0805">Transcription regulation</keyword>
<reference evidence="5 6" key="1">
    <citation type="submission" date="2023-12" db="EMBL/GenBank/DDBJ databases">
        <title>A high-quality genome assembly for Dillenia turbinata (Dilleniales).</title>
        <authorList>
            <person name="Chanderbali A."/>
        </authorList>
    </citation>
    <scope>NUCLEOTIDE SEQUENCE [LARGE SCALE GENOMIC DNA]</scope>
    <source>
        <strain evidence="5">LSX21</strain>
        <tissue evidence="5">Leaf</tissue>
    </source>
</reference>
<proteinExistence type="inferred from homology"/>
<keyword evidence="6" id="KW-1185">Reference proteome</keyword>
<dbReference type="EMBL" id="JBAMMX010000028">
    <property type="protein sequence ID" value="KAK6911866.1"/>
    <property type="molecule type" value="Genomic_DNA"/>
</dbReference>
<feature type="region of interest" description="SAW" evidence="3">
    <location>
        <begin position="542"/>
        <end position="619"/>
    </location>
</feature>
<gene>
    <name evidence="5" type="ORF">RJ641_023959</name>
</gene>
<feature type="short sequence motif" description="VHIID" evidence="3">
    <location>
        <begin position="354"/>
        <end position="358"/>
    </location>
</feature>
<comment type="caution">
    <text evidence="3">Lacks conserved residue(s) required for the propagation of feature annotation.</text>
</comment>
<dbReference type="Proteomes" id="UP001370490">
    <property type="component" value="Unassembled WGS sequence"/>
</dbReference>
<evidence type="ECO:0000256" key="1">
    <source>
        <dbReference type="ARBA" id="ARBA00023015"/>
    </source>
</evidence>
<feature type="region of interest" description="Leucine repeat II (LRII)" evidence="3">
    <location>
        <begin position="412"/>
        <end position="444"/>
    </location>
</feature>
<dbReference type="PANTHER" id="PTHR31636">
    <property type="entry name" value="OSJNBA0084A10.13 PROTEIN-RELATED"/>
    <property type="match status" value="1"/>
</dbReference>
<evidence type="ECO:0000313" key="5">
    <source>
        <dbReference type="EMBL" id="KAK6911866.1"/>
    </source>
</evidence>
<sequence>MRNQTPYLPKNSTPTHIEYAHHRLLPRNTTGFEHYFNSPNTRRKLYVPLKSMTQRQSFNLPLHSLILKPVTMTLEEAEPNPATDHILDWLESSVTFLPSFLDDPYNTSGDFNGYSWWEMGQDLDQNLISNCSNSLNSTTTTITTESTTPTTPFVSNQPPQQSDPNKKRKTLDTFASKPSQNHYLQKKTQNRKINEDEVSDVVVEQEVIPPKRSGGNGKRPPNKGGGANGSNSNNKDGRWAEQLLNPCASAITARNLPRVQHLLYVLHELATPTGDANHRLAAHGLRALTHHISSPCSSSVSIGPITFASTELKLFHKSLEKFYEASPWFAFHSRIANDSILQVLTEEDNPSRNLHILDIGVSHGMQWPTLLEALTRRSGGPPPLVKLTLVAATAENEQMLATPFLVGPPDDDFPSRLLIFAKSMSINLEINRLENHPLQNLCAQIIDSSQDETLIVCTQFRLHHLNHNTPDDRTEFLSVLRNLEPKCVILSENNMECSCNNCADFATGFSRRVEYLWRFLDSTSSAFKGRESDQRRVMEGEAAKALTNKGEMNEVKEKWCERMRDVGFVESLFGEDAIDGGRALLRKHDSNWEMRVEEKDGCVSLWWKGQPVSFCSLWKLDKKLTDSSEEKPSF</sequence>
<dbReference type="PROSITE" id="PS50985">
    <property type="entry name" value="GRAS"/>
    <property type="match status" value="1"/>
</dbReference>